<dbReference type="PRINTS" id="PR00111">
    <property type="entry name" value="ABHYDROLASE"/>
</dbReference>
<sequence length="267" mass="28820">MSEAFNPVDNTRIAFTEVGDGVPLVLVHGSALSRAIWRGFGYVKALRDEYRLILVDLRGHGLSDKPHRQADYRMQLVLDDLLAVFDTAGVDRAHFMGYSFGARAGFSLAASHPERLLSFVSAGGTYRTPAGSVAALFFDDYDAALGSGGMRAFVDGWEKSAGITLDPATTAAFLANDGEAIRAYFRQVEAEPGLDDERIRAISTPTLLLAGTDDRQRYLDSEHAAAIMPNARFVALPGRGHGDTLRPSTGVIEPVREFLASVDRASA</sequence>
<evidence type="ECO:0000256" key="1">
    <source>
        <dbReference type="ARBA" id="ARBA00022801"/>
    </source>
</evidence>
<name>A0A4T2CCL4_9MICO</name>
<dbReference type="OrthoDB" id="9804723at2"/>
<evidence type="ECO:0000313" key="4">
    <source>
        <dbReference type="Proteomes" id="UP000306192"/>
    </source>
</evidence>
<dbReference type="RefSeq" id="WP_136640208.1">
    <property type="nucleotide sequence ID" value="NZ_QYRT01000001.1"/>
</dbReference>
<dbReference type="PANTHER" id="PTHR43798">
    <property type="entry name" value="MONOACYLGLYCEROL LIPASE"/>
    <property type="match status" value="1"/>
</dbReference>
<dbReference type="GO" id="GO:0016787">
    <property type="term" value="F:hydrolase activity"/>
    <property type="evidence" value="ECO:0007669"/>
    <property type="project" value="UniProtKB-KW"/>
</dbReference>
<dbReference type="SUPFAM" id="SSF53474">
    <property type="entry name" value="alpha/beta-Hydrolases"/>
    <property type="match status" value="1"/>
</dbReference>
<organism evidence="3 4">
    <name type="scientific">Subtercola vilae</name>
    <dbReference type="NCBI Taxonomy" id="2056433"/>
    <lineage>
        <taxon>Bacteria</taxon>
        <taxon>Bacillati</taxon>
        <taxon>Actinomycetota</taxon>
        <taxon>Actinomycetes</taxon>
        <taxon>Micrococcales</taxon>
        <taxon>Microbacteriaceae</taxon>
        <taxon>Subtercola</taxon>
    </lineage>
</organism>
<dbReference type="PANTHER" id="PTHR43798:SF31">
    <property type="entry name" value="AB HYDROLASE SUPERFAMILY PROTEIN YCLE"/>
    <property type="match status" value="1"/>
</dbReference>
<dbReference type="Gene3D" id="3.40.50.1820">
    <property type="entry name" value="alpha/beta hydrolase"/>
    <property type="match status" value="1"/>
</dbReference>
<dbReference type="Pfam" id="PF00561">
    <property type="entry name" value="Abhydrolase_1"/>
    <property type="match status" value="1"/>
</dbReference>
<protein>
    <submittedName>
        <fullName evidence="3">Alpha/beta hydrolase</fullName>
    </submittedName>
</protein>
<dbReference type="EMBL" id="QYRT01000001">
    <property type="protein sequence ID" value="TIH41001.1"/>
    <property type="molecule type" value="Genomic_DNA"/>
</dbReference>
<reference evidence="3 4" key="1">
    <citation type="journal article" date="2019" name="Microorganisms">
        <title>Systematic Affiliation and Genome Analysis of Subtercola vilae DB165(T) with Particular Emphasis on Cold Adaptation of an Isolate from a High-Altitude Cold Volcano Lake.</title>
        <authorList>
            <person name="Villalobos A.S."/>
            <person name="Wiese J."/>
            <person name="Imhoff J.F."/>
            <person name="Dorador C."/>
            <person name="Keller A."/>
            <person name="Hentschel U."/>
        </authorList>
    </citation>
    <scope>NUCLEOTIDE SEQUENCE [LARGE SCALE GENOMIC DNA]</scope>
    <source>
        <strain evidence="3 4">DB165</strain>
    </source>
</reference>
<comment type="caution">
    <text evidence="3">The sequence shown here is derived from an EMBL/GenBank/DDBJ whole genome shotgun (WGS) entry which is preliminary data.</text>
</comment>
<proteinExistence type="predicted"/>
<keyword evidence="1 3" id="KW-0378">Hydrolase</keyword>
<dbReference type="GO" id="GO:0016020">
    <property type="term" value="C:membrane"/>
    <property type="evidence" value="ECO:0007669"/>
    <property type="project" value="TreeGrafter"/>
</dbReference>
<gene>
    <name evidence="3" type="ORF">D4765_00240</name>
</gene>
<keyword evidence="4" id="KW-1185">Reference proteome</keyword>
<dbReference type="AlphaFoldDB" id="A0A4T2CCL4"/>
<dbReference type="InterPro" id="IPR029058">
    <property type="entry name" value="AB_hydrolase_fold"/>
</dbReference>
<evidence type="ECO:0000313" key="3">
    <source>
        <dbReference type="EMBL" id="TIH41001.1"/>
    </source>
</evidence>
<dbReference type="InterPro" id="IPR050266">
    <property type="entry name" value="AB_hydrolase_sf"/>
</dbReference>
<accession>A0A4T2CCL4</accession>
<evidence type="ECO:0000259" key="2">
    <source>
        <dbReference type="Pfam" id="PF00561"/>
    </source>
</evidence>
<dbReference type="Proteomes" id="UP000306192">
    <property type="component" value="Unassembled WGS sequence"/>
</dbReference>
<feature type="domain" description="AB hydrolase-1" evidence="2">
    <location>
        <begin position="23"/>
        <end position="145"/>
    </location>
</feature>
<dbReference type="InterPro" id="IPR000073">
    <property type="entry name" value="AB_hydrolase_1"/>
</dbReference>